<accession>E6VYM6</accession>
<dbReference type="STRING" id="643562.Daes_2899"/>
<dbReference type="RefSeq" id="WP_013515796.1">
    <property type="nucleotide sequence ID" value="NC_014844.1"/>
</dbReference>
<proteinExistence type="predicted"/>
<keyword evidence="1 2" id="KW-0732">Signal</keyword>
<dbReference type="PANTHER" id="PTHR33376">
    <property type="match status" value="1"/>
</dbReference>
<dbReference type="Gene3D" id="3.40.190.170">
    <property type="entry name" value="Bacterial extracellular solute-binding protein, family 7"/>
    <property type="match status" value="1"/>
</dbReference>
<dbReference type="InterPro" id="IPR018389">
    <property type="entry name" value="DctP_fam"/>
</dbReference>
<organism evidence="3 4">
    <name type="scientific">Pseudodesulfovibrio aespoeensis (strain ATCC 700646 / DSM 10631 / Aspo-2)</name>
    <name type="common">Desulfovibrio aespoeensis</name>
    <dbReference type="NCBI Taxonomy" id="643562"/>
    <lineage>
        <taxon>Bacteria</taxon>
        <taxon>Pseudomonadati</taxon>
        <taxon>Thermodesulfobacteriota</taxon>
        <taxon>Desulfovibrionia</taxon>
        <taxon>Desulfovibrionales</taxon>
        <taxon>Desulfovibrionaceae</taxon>
    </lineage>
</organism>
<protein>
    <submittedName>
        <fullName evidence="3">Extracellular solute-binding protein, family 7</fullName>
    </submittedName>
</protein>
<keyword evidence="4" id="KW-1185">Reference proteome</keyword>
<dbReference type="GO" id="GO:0055085">
    <property type="term" value="P:transmembrane transport"/>
    <property type="evidence" value="ECO:0007669"/>
    <property type="project" value="InterPro"/>
</dbReference>
<dbReference type="CDD" id="cd13665">
    <property type="entry name" value="PBP2_TRAP_Dctp3_4"/>
    <property type="match status" value="1"/>
</dbReference>
<gene>
    <name evidence="3" type="ordered locus">Daes_2899</name>
</gene>
<dbReference type="HOGENOM" id="CLU_036176_2_1_7"/>
<dbReference type="Proteomes" id="UP000002191">
    <property type="component" value="Chromosome"/>
</dbReference>
<evidence type="ECO:0000256" key="1">
    <source>
        <dbReference type="ARBA" id="ARBA00022729"/>
    </source>
</evidence>
<sequence precursor="true">MKKPFLTLTALVMLSLALAATALAGPVRLTYSNFFPPTHVQSQLAEEWCREVEKRTDGAVVIDYFPGGTLTPAQQTYDGVVEGIADIGLSCLAYSRGRFPVMAALDLPMGYATAAQATAAANKVYAKFTPAELDDVAPMYFHAHGPGLLFTTPRAVATLEDMKGLKIRSTGNSAQLVEALGGTPVAQSMPTCYQSLQKGVVDGSMHPIESNKGWKLAEVVKYGTESFSVAYTTTFFVVMNKDKWASLDDKTRAIISKINAEWAVRHGVAWDEADEEGKRFFLEKGGSFVPLTEGEAARWVKAAEPVIAAYETSVSEKGVDGARVVEFLRAAMAEAR</sequence>
<evidence type="ECO:0000313" key="4">
    <source>
        <dbReference type="Proteomes" id="UP000002191"/>
    </source>
</evidence>
<dbReference type="Pfam" id="PF03480">
    <property type="entry name" value="DctP"/>
    <property type="match status" value="1"/>
</dbReference>
<dbReference type="AlphaFoldDB" id="E6VYM6"/>
<dbReference type="NCBIfam" id="NF037995">
    <property type="entry name" value="TRAP_S1"/>
    <property type="match status" value="1"/>
</dbReference>
<dbReference type="InterPro" id="IPR038404">
    <property type="entry name" value="TRAP_DctP_sf"/>
</dbReference>
<feature type="signal peptide" evidence="2">
    <location>
        <begin position="1"/>
        <end position="24"/>
    </location>
</feature>
<name>E6VYM6_PSEA9</name>
<dbReference type="OrthoDB" id="8912194at2"/>
<evidence type="ECO:0000256" key="2">
    <source>
        <dbReference type="SAM" id="SignalP"/>
    </source>
</evidence>
<evidence type="ECO:0000313" key="3">
    <source>
        <dbReference type="EMBL" id="ADU63893.1"/>
    </source>
</evidence>
<dbReference type="EMBL" id="CP002431">
    <property type="protein sequence ID" value="ADU63893.1"/>
    <property type="molecule type" value="Genomic_DNA"/>
</dbReference>
<dbReference type="KEGG" id="das:Daes_2899"/>
<dbReference type="PANTHER" id="PTHR33376:SF15">
    <property type="entry name" value="BLL6794 PROTEIN"/>
    <property type="match status" value="1"/>
</dbReference>
<dbReference type="eggNOG" id="COG1638">
    <property type="taxonomic scope" value="Bacteria"/>
</dbReference>
<feature type="chain" id="PRO_5003214124" evidence="2">
    <location>
        <begin position="25"/>
        <end position="336"/>
    </location>
</feature>
<reference evidence="3 4" key="2">
    <citation type="journal article" date="2014" name="Genome Announc.">
        <title>Complete Genome Sequence of the Subsurface, Mesophilic Sulfate-Reducing Bacterium Desulfovibrio aespoeensis Aspo-2.</title>
        <authorList>
            <person name="Pedersen K."/>
            <person name="Bengtsson A."/>
            <person name="Edlund J."/>
            <person name="Rabe L."/>
            <person name="Hazen T."/>
            <person name="Chakraborty R."/>
            <person name="Goodwin L."/>
            <person name="Shapiro N."/>
        </authorList>
    </citation>
    <scope>NUCLEOTIDE SEQUENCE [LARGE SCALE GENOMIC DNA]</scope>
    <source>
        <strain evidence="4">ATCC 700646 / DSM 10631 / Aspo-2</strain>
    </source>
</reference>
<reference evidence="4" key="1">
    <citation type="submission" date="2010-12" db="EMBL/GenBank/DDBJ databases">
        <title>Complete sequence of Desulfovibrio aespoeensis Aspo-2.</title>
        <authorList>
            <consortium name="US DOE Joint Genome Institute"/>
            <person name="Lucas S."/>
            <person name="Copeland A."/>
            <person name="Lapidus A."/>
            <person name="Cheng J.-F."/>
            <person name="Goodwin L."/>
            <person name="Pitluck S."/>
            <person name="Chertkov O."/>
            <person name="Misra M."/>
            <person name="Detter J.C."/>
            <person name="Han C."/>
            <person name="Tapia R."/>
            <person name="Land M."/>
            <person name="Hauser L."/>
            <person name="Kyrpides N."/>
            <person name="Ivanova N."/>
            <person name="Ovchinnikova G."/>
            <person name="Pedersen K."/>
            <person name="Jagevall S."/>
            <person name="Hazen T."/>
            <person name="Woyke T."/>
        </authorList>
    </citation>
    <scope>NUCLEOTIDE SEQUENCE [LARGE SCALE GENOMIC DNA]</scope>
    <source>
        <strain evidence="4">ATCC 700646 / DSM 10631 / Aspo-2</strain>
    </source>
</reference>